<dbReference type="EMBL" id="AQPN01000070">
    <property type="protein sequence ID" value="EOR94961.1"/>
    <property type="molecule type" value="Genomic_DNA"/>
</dbReference>
<feature type="signal peptide" evidence="2">
    <location>
        <begin position="1"/>
        <end position="25"/>
    </location>
</feature>
<accession>R9GTB8</accession>
<keyword evidence="4" id="KW-1185">Reference proteome</keyword>
<evidence type="ECO:0000256" key="2">
    <source>
        <dbReference type="SAM" id="SignalP"/>
    </source>
</evidence>
<dbReference type="Proteomes" id="UP000014174">
    <property type="component" value="Unassembled WGS sequence"/>
</dbReference>
<sequence>MIMIKTRILLFASLLLLGFTSMALSKTDSISNFIVKENLLKNDKLAIIATDDQERPVETVNGTFMFSINGFKQSLLFHDGVAVAPQQIDKSTFVYLKHTNESSTPAKLYYVLKKDGGINPIKINWIMLLIIPLALVVLASIFRKFIVFAVIILVVLMVFNSNKGLGIPTVFETIFDGIKNSLF</sequence>
<dbReference type="AlphaFoldDB" id="R9GTB8"/>
<evidence type="ECO:0000256" key="1">
    <source>
        <dbReference type="SAM" id="Phobius"/>
    </source>
</evidence>
<reference evidence="3 4" key="1">
    <citation type="journal article" date="2013" name="Genome Announc.">
        <title>Draft Genome Sequence of Arcticibacter svalbardensis Strain MN12-7T, a Member of the Family Sphingobacteriaceae Isolated from an Arctic Soil Sample.</title>
        <authorList>
            <person name="Shivaji S."/>
            <person name="Ara S."/>
            <person name="Prasad S."/>
            <person name="Manasa B.P."/>
            <person name="Begum Z."/>
            <person name="Singh A."/>
            <person name="Kumar Pinnaka A."/>
        </authorList>
    </citation>
    <scope>NUCLEOTIDE SEQUENCE [LARGE SCALE GENOMIC DNA]</scope>
    <source>
        <strain evidence="3 4">MN12-7</strain>
    </source>
</reference>
<feature type="transmembrane region" description="Helical" evidence="1">
    <location>
        <begin position="125"/>
        <end position="158"/>
    </location>
</feature>
<protein>
    <submittedName>
        <fullName evidence="3">Uncharacterized protein</fullName>
    </submittedName>
</protein>
<evidence type="ECO:0000313" key="3">
    <source>
        <dbReference type="EMBL" id="EOR94961.1"/>
    </source>
</evidence>
<gene>
    <name evidence="3" type="ORF">ADIARSV_1832</name>
</gene>
<keyword evidence="1" id="KW-0812">Transmembrane</keyword>
<name>R9GTB8_9SPHI</name>
<dbReference type="eggNOG" id="ENOG5031AIB">
    <property type="taxonomic scope" value="Bacteria"/>
</dbReference>
<organism evidence="3 4">
    <name type="scientific">Arcticibacter svalbardensis MN12-7</name>
    <dbReference type="NCBI Taxonomy" id="1150600"/>
    <lineage>
        <taxon>Bacteria</taxon>
        <taxon>Pseudomonadati</taxon>
        <taxon>Bacteroidota</taxon>
        <taxon>Sphingobacteriia</taxon>
        <taxon>Sphingobacteriales</taxon>
        <taxon>Sphingobacteriaceae</taxon>
        <taxon>Arcticibacter</taxon>
    </lineage>
</organism>
<proteinExistence type="predicted"/>
<keyword evidence="1" id="KW-1133">Transmembrane helix</keyword>
<dbReference type="PATRIC" id="fig|1150600.3.peg.1806"/>
<keyword evidence="1" id="KW-0472">Membrane</keyword>
<evidence type="ECO:0000313" key="4">
    <source>
        <dbReference type="Proteomes" id="UP000014174"/>
    </source>
</evidence>
<feature type="chain" id="PRO_5004472281" evidence="2">
    <location>
        <begin position="26"/>
        <end position="183"/>
    </location>
</feature>
<keyword evidence="2" id="KW-0732">Signal</keyword>
<comment type="caution">
    <text evidence="3">The sequence shown here is derived from an EMBL/GenBank/DDBJ whole genome shotgun (WGS) entry which is preliminary data.</text>
</comment>